<gene>
    <name evidence="3" type="ORF">HLASA_1366</name>
    <name evidence="2" type="ORF">HLASF_1379</name>
</gene>
<proteinExistence type="predicted"/>
<evidence type="ECO:0000256" key="1">
    <source>
        <dbReference type="SAM" id="MobiDB-lite"/>
    </source>
</evidence>
<dbReference type="Proteomes" id="UP000060390">
    <property type="component" value="Chromosome"/>
</dbReference>
<protein>
    <submittedName>
        <fullName evidence="2">Uncharacterized protein</fullName>
    </submittedName>
</protein>
<reference evidence="4" key="2">
    <citation type="submission" date="2015-05" db="EMBL/GenBank/DDBJ databases">
        <title>Complete genome sequence of Halanaeroarchaeum sulfurireducens type strain M27-SA2, a sulfate-reducer haloarchaeon from marine anoxic lake Medee.</title>
        <authorList>
            <person name="Messina E."/>
            <person name="Kublanov I.V."/>
            <person name="Toshchakov S."/>
            <person name="Arcadi E."/>
            <person name="La Spada G."/>
            <person name="La Cono V."/>
            <person name="Yakimov M.M."/>
        </authorList>
    </citation>
    <scope>NUCLEOTIDE SEQUENCE [LARGE SCALE GENOMIC DNA]</scope>
    <source>
        <strain evidence="4">M27-SA2</strain>
    </source>
</reference>
<feature type="region of interest" description="Disordered" evidence="1">
    <location>
        <begin position="1"/>
        <end position="73"/>
    </location>
</feature>
<evidence type="ECO:0000313" key="5">
    <source>
        <dbReference type="Proteomes" id="UP000069906"/>
    </source>
</evidence>
<reference evidence="2 5" key="1">
    <citation type="journal article" date="2015" name="ISME J.">
        <title>Elemental sulfur and acetate can support life of a novel strictly anaerobic haloarchaeon.</title>
        <authorList>
            <person name="Sorokin D.Y."/>
            <person name="Kublanov I.V."/>
            <person name="Gavrilov S.N."/>
            <person name="Rojo D."/>
            <person name="Roman P."/>
            <person name="Golyshin P.N."/>
            <person name="Slepak V.Z."/>
            <person name="Smedile F."/>
            <person name="Ferrer M."/>
            <person name="Messina E."/>
            <person name="La Cono V."/>
            <person name="Yakimov M.M."/>
        </authorList>
    </citation>
    <scope>NUCLEOTIDE SEQUENCE [LARGE SCALE GENOMIC DNA]</scope>
    <source>
        <strain evidence="2 5">HSR2</strain>
    </source>
</reference>
<dbReference type="EMBL" id="CP008874">
    <property type="protein sequence ID" value="AKH97864.1"/>
    <property type="molecule type" value="Genomic_DNA"/>
</dbReference>
<reference evidence="3 4" key="3">
    <citation type="journal article" date="2016" name="Stand. Genomic Sci.">
        <title>Complete genome sequence of 'Halanaeroarchaeum sulfurireducens' M27-SA2, a sulfur-reducing and acetate-oxidizing haloarchaeon from the deep-sea hypersaline anoxic lake Medee.</title>
        <authorList>
            <person name="Messina E."/>
            <person name="Sorokin D.Y."/>
            <person name="Kublanov I.V."/>
            <person name="Toshchakov S."/>
            <person name="Lopatina A."/>
            <person name="Arcadi E."/>
            <person name="Smedile F."/>
            <person name="La Spada G."/>
            <person name="La Cono V."/>
            <person name="Yakimov M.M."/>
        </authorList>
    </citation>
    <scope>NUCLEOTIDE SEQUENCE [LARGE SCALE GENOMIC DNA]</scope>
    <source>
        <strain evidence="3 4">M27-SA2</strain>
    </source>
</reference>
<dbReference type="KEGG" id="hsf:HLASA_1366"/>
<dbReference type="HOGENOM" id="CLU_2695601_0_0_2"/>
<feature type="compositionally biased region" description="Gly residues" evidence="1">
    <location>
        <begin position="1"/>
        <end position="10"/>
    </location>
</feature>
<evidence type="ECO:0000313" key="4">
    <source>
        <dbReference type="Proteomes" id="UP000060390"/>
    </source>
</evidence>
<dbReference type="KEGG" id="hsu:HLASF_1379"/>
<sequence length="73" mass="8095">MSQSGGGGSLHGDRRPRWRTGARMWRPRRGRSRGRSRTGHLRGQRSVEGCLLGEQGFAGRPLPAHRLSEPPPL</sequence>
<dbReference type="Proteomes" id="UP000069906">
    <property type="component" value="Chromosome"/>
</dbReference>
<dbReference type="EMBL" id="CP011564">
    <property type="protein sequence ID" value="ALG82258.1"/>
    <property type="molecule type" value="Genomic_DNA"/>
</dbReference>
<feature type="compositionally biased region" description="Basic residues" evidence="1">
    <location>
        <begin position="14"/>
        <end position="43"/>
    </location>
</feature>
<name>A0A0F7PE20_9EURY</name>
<evidence type="ECO:0000313" key="3">
    <source>
        <dbReference type="EMBL" id="ALG82258.1"/>
    </source>
</evidence>
<keyword evidence="5" id="KW-1185">Reference proteome</keyword>
<accession>A0A0F7PE20</accession>
<dbReference type="AlphaFoldDB" id="A0A0F7PE20"/>
<evidence type="ECO:0000313" key="2">
    <source>
        <dbReference type="EMBL" id="AKH97864.1"/>
    </source>
</evidence>
<organism evidence="2 5">
    <name type="scientific">Halanaeroarchaeum sulfurireducens</name>
    <dbReference type="NCBI Taxonomy" id="1604004"/>
    <lineage>
        <taxon>Archaea</taxon>
        <taxon>Methanobacteriati</taxon>
        <taxon>Methanobacteriota</taxon>
        <taxon>Stenosarchaea group</taxon>
        <taxon>Halobacteria</taxon>
        <taxon>Halobacteriales</taxon>
        <taxon>Halobacteriaceae</taxon>
        <taxon>Halanaeroarchaeum</taxon>
    </lineage>
</organism>